<dbReference type="Pfam" id="PF00583">
    <property type="entry name" value="Acetyltransf_1"/>
    <property type="match status" value="1"/>
</dbReference>
<feature type="domain" description="N-acetyltransferase" evidence="4">
    <location>
        <begin position="5"/>
        <end position="180"/>
    </location>
</feature>
<dbReference type="RefSeq" id="WP_169803793.1">
    <property type="nucleotide sequence ID" value="NZ_BSRZ01000008.1"/>
</dbReference>
<dbReference type="InterPro" id="IPR016181">
    <property type="entry name" value="Acyl_CoA_acyltransferase"/>
</dbReference>
<protein>
    <recommendedName>
        <fullName evidence="4">N-acetyltransferase domain-containing protein</fullName>
    </recommendedName>
</protein>
<evidence type="ECO:0000256" key="1">
    <source>
        <dbReference type="ARBA" id="ARBA00022679"/>
    </source>
</evidence>
<evidence type="ECO:0000256" key="3">
    <source>
        <dbReference type="SAM" id="MobiDB-lite"/>
    </source>
</evidence>
<dbReference type="CDD" id="cd04301">
    <property type="entry name" value="NAT_SF"/>
    <property type="match status" value="1"/>
</dbReference>
<dbReference type="AlphaFoldDB" id="A0A9W6UVS7"/>
<evidence type="ECO:0000256" key="2">
    <source>
        <dbReference type="ARBA" id="ARBA00023315"/>
    </source>
</evidence>
<organism evidence="5 6">
    <name type="scientific">Actinomadura rubrobrunea</name>
    <dbReference type="NCBI Taxonomy" id="115335"/>
    <lineage>
        <taxon>Bacteria</taxon>
        <taxon>Bacillati</taxon>
        <taxon>Actinomycetota</taxon>
        <taxon>Actinomycetes</taxon>
        <taxon>Streptosporangiales</taxon>
        <taxon>Thermomonosporaceae</taxon>
        <taxon>Actinomadura</taxon>
    </lineage>
</organism>
<sequence length="221" mass="25440">MGHSFRLRPASPDDLHTIIELIESAAAWLRTKGTTQWNRPWPTRRDRDRRIRTALARGETWILWHGTVPAATVTVTTTPDEALWTPDERAEPAVYLHRLVVDRRYAGLGLGAWLLDWAGWRARTEYGARWIRIDVWADNYALHRYYLRQGFRRLRHSTAIPGYPAGELFQRDTRLSPPRELPRPSVRLEGEPAAPAPRRRRATNGCTNWIGFDRPSASSAS</sequence>
<feature type="region of interest" description="Disordered" evidence="3">
    <location>
        <begin position="169"/>
        <end position="221"/>
    </location>
</feature>
<keyword evidence="1" id="KW-0808">Transferase</keyword>
<evidence type="ECO:0000259" key="4">
    <source>
        <dbReference type="PROSITE" id="PS51186"/>
    </source>
</evidence>
<name>A0A9W6UVS7_9ACTN</name>
<dbReference type="Proteomes" id="UP001165124">
    <property type="component" value="Unassembled WGS sequence"/>
</dbReference>
<evidence type="ECO:0000313" key="5">
    <source>
        <dbReference type="EMBL" id="GLW65404.1"/>
    </source>
</evidence>
<dbReference type="SUPFAM" id="SSF55729">
    <property type="entry name" value="Acyl-CoA N-acyltransferases (Nat)"/>
    <property type="match status" value="1"/>
</dbReference>
<keyword evidence="6" id="KW-1185">Reference proteome</keyword>
<accession>A0A9W6UVS7</accession>
<comment type="caution">
    <text evidence="5">The sequence shown here is derived from an EMBL/GenBank/DDBJ whole genome shotgun (WGS) entry which is preliminary data.</text>
</comment>
<gene>
    <name evidence="5" type="ORF">Arub01_36480</name>
</gene>
<reference evidence="5" key="1">
    <citation type="submission" date="2023-02" db="EMBL/GenBank/DDBJ databases">
        <title>Actinomadura rubrobrunea NBRC 14622.</title>
        <authorList>
            <person name="Ichikawa N."/>
            <person name="Sato H."/>
            <person name="Tonouchi N."/>
        </authorList>
    </citation>
    <scope>NUCLEOTIDE SEQUENCE</scope>
    <source>
        <strain evidence="5">NBRC 14622</strain>
    </source>
</reference>
<dbReference type="EMBL" id="BSRZ01000008">
    <property type="protein sequence ID" value="GLW65404.1"/>
    <property type="molecule type" value="Genomic_DNA"/>
</dbReference>
<dbReference type="PROSITE" id="PS51186">
    <property type="entry name" value="GNAT"/>
    <property type="match status" value="1"/>
</dbReference>
<dbReference type="Gene3D" id="3.40.630.30">
    <property type="match status" value="1"/>
</dbReference>
<dbReference type="InterPro" id="IPR000182">
    <property type="entry name" value="GNAT_dom"/>
</dbReference>
<dbReference type="InterPro" id="IPR050832">
    <property type="entry name" value="Bact_Acetyltransf"/>
</dbReference>
<feature type="compositionally biased region" description="Basic and acidic residues" evidence="3">
    <location>
        <begin position="180"/>
        <end position="190"/>
    </location>
</feature>
<proteinExistence type="predicted"/>
<dbReference type="PANTHER" id="PTHR43877">
    <property type="entry name" value="AMINOALKYLPHOSPHONATE N-ACETYLTRANSFERASE-RELATED-RELATED"/>
    <property type="match status" value="1"/>
</dbReference>
<keyword evidence="2" id="KW-0012">Acyltransferase</keyword>
<evidence type="ECO:0000313" key="6">
    <source>
        <dbReference type="Proteomes" id="UP001165124"/>
    </source>
</evidence>
<dbReference type="GO" id="GO:0016747">
    <property type="term" value="F:acyltransferase activity, transferring groups other than amino-acyl groups"/>
    <property type="evidence" value="ECO:0007669"/>
    <property type="project" value="InterPro"/>
</dbReference>